<sequence>MSAVSGYLLYYVHSLRSSPVLHLQSLVIACSTSAVSGHLL</sequence>
<organism evidence="1 2">
    <name type="scientific">Staurois parvus</name>
    <dbReference type="NCBI Taxonomy" id="386267"/>
    <lineage>
        <taxon>Eukaryota</taxon>
        <taxon>Metazoa</taxon>
        <taxon>Chordata</taxon>
        <taxon>Craniata</taxon>
        <taxon>Vertebrata</taxon>
        <taxon>Euteleostomi</taxon>
        <taxon>Amphibia</taxon>
        <taxon>Batrachia</taxon>
        <taxon>Anura</taxon>
        <taxon>Neobatrachia</taxon>
        <taxon>Ranoidea</taxon>
        <taxon>Ranidae</taxon>
        <taxon>Staurois</taxon>
    </lineage>
</organism>
<comment type="caution">
    <text evidence="1">The sequence shown here is derived from an EMBL/GenBank/DDBJ whole genome shotgun (WGS) entry which is preliminary data.</text>
</comment>
<gene>
    <name evidence="1" type="ORF">SPARVUS_LOCUS15691265</name>
</gene>
<dbReference type="Proteomes" id="UP001162483">
    <property type="component" value="Unassembled WGS sequence"/>
</dbReference>
<evidence type="ECO:0000313" key="2">
    <source>
        <dbReference type="Proteomes" id="UP001162483"/>
    </source>
</evidence>
<keyword evidence="2" id="KW-1185">Reference proteome</keyword>
<dbReference type="EMBL" id="CATNWA010020465">
    <property type="protein sequence ID" value="CAI9618497.1"/>
    <property type="molecule type" value="Genomic_DNA"/>
</dbReference>
<name>A0ABN9HC44_9NEOB</name>
<accession>A0ABN9HC44</accession>
<protein>
    <submittedName>
        <fullName evidence="1">Uncharacterized protein</fullName>
    </submittedName>
</protein>
<evidence type="ECO:0000313" key="1">
    <source>
        <dbReference type="EMBL" id="CAI9618497.1"/>
    </source>
</evidence>
<reference evidence="1" key="1">
    <citation type="submission" date="2023-05" db="EMBL/GenBank/DDBJ databases">
        <authorList>
            <person name="Stuckert A."/>
        </authorList>
    </citation>
    <scope>NUCLEOTIDE SEQUENCE</scope>
</reference>
<proteinExistence type="predicted"/>